<keyword evidence="1" id="KW-0328">Glycosyltransferase</keyword>
<accession>A0ABQ6CF92</accession>
<gene>
    <name evidence="5" type="ORF">GCM10007874_19600</name>
</gene>
<comment type="caution">
    <text evidence="5">The sequence shown here is derived from an EMBL/GenBank/DDBJ whole genome shotgun (WGS) entry which is preliminary data.</text>
</comment>
<keyword evidence="2" id="KW-0808">Transferase</keyword>
<evidence type="ECO:0000313" key="6">
    <source>
        <dbReference type="Proteomes" id="UP001156882"/>
    </source>
</evidence>
<reference evidence="6" key="1">
    <citation type="journal article" date="2019" name="Int. J. Syst. Evol. Microbiol.">
        <title>The Global Catalogue of Microorganisms (GCM) 10K type strain sequencing project: providing services to taxonomists for standard genome sequencing and annotation.</title>
        <authorList>
            <consortium name="The Broad Institute Genomics Platform"/>
            <consortium name="The Broad Institute Genome Sequencing Center for Infectious Disease"/>
            <person name="Wu L."/>
            <person name="Ma J."/>
        </authorList>
    </citation>
    <scope>NUCLEOTIDE SEQUENCE [LARGE SCALE GENOMIC DNA]</scope>
    <source>
        <strain evidence="6">NBRC 101365</strain>
    </source>
</reference>
<keyword evidence="3" id="KW-0325">Glycoprotein</keyword>
<dbReference type="RefSeq" id="WP_284311807.1">
    <property type="nucleotide sequence ID" value="NZ_BSPC01000015.1"/>
</dbReference>
<organism evidence="5 6">
    <name type="scientific">Labrys miyagiensis</name>
    <dbReference type="NCBI Taxonomy" id="346912"/>
    <lineage>
        <taxon>Bacteria</taxon>
        <taxon>Pseudomonadati</taxon>
        <taxon>Pseudomonadota</taxon>
        <taxon>Alphaproteobacteria</taxon>
        <taxon>Hyphomicrobiales</taxon>
        <taxon>Xanthobacteraceae</taxon>
        <taxon>Labrys</taxon>
    </lineage>
</organism>
<dbReference type="PANTHER" id="PTHR20961">
    <property type="entry name" value="GLYCOSYLTRANSFERASE"/>
    <property type="match status" value="1"/>
</dbReference>
<evidence type="ECO:0000256" key="2">
    <source>
        <dbReference type="ARBA" id="ARBA00022679"/>
    </source>
</evidence>
<dbReference type="InterPro" id="IPR007657">
    <property type="entry name" value="Glycosyltransferase_61"/>
</dbReference>
<protein>
    <recommendedName>
        <fullName evidence="4">Glycosyltransferase 61 catalytic domain-containing protein</fullName>
    </recommendedName>
</protein>
<evidence type="ECO:0000256" key="3">
    <source>
        <dbReference type="ARBA" id="ARBA00023180"/>
    </source>
</evidence>
<dbReference type="Pfam" id="PF04577">
    <property type="entry name" value="Glyco_transf_61"/>
    <property type="match status" value="1"/>
</dbReference>
<evidence type="ECO:0000256" key="1">
    <source>
        <dbReference type="ARBA" id="ARBA00022676"/>
    </source>
</evidence>
<evidence type="ECO:0000313" key="5">
    <source>
        <dbReference type="EMBL" id="GLS18943.1"/>
    </source>
</evidence>
<dbReference type="InterPro" id="IPR049625">
    <property type="entry name" value="Glyco_transf_61_cat"/>
</dbReference>
<dbReference type="EMBL" id="BSPC01000015">
    <property type="protein sequence ID" value="GLS18943.1"/>
    <property type="molecule type" value="Genomic_DNA"/>
</dbReference>
<sequence length="394" mass="44729">MARVKSGFRKRFNIRYWRWQATHATIGKIGVLRRRFSFYPKAVHPAKAATQILEDRSFDLPTLFIPEETAFVRDKCWPYDTLAGDWAGEPTAKARQIAVTIRDAELLGHVGLIMTPPHQAVVMLQEGTANWNFAKARTLRQDPPIAGRCHFLPRTDNYYHALFHDLVPLVDYLERLHPRGMPLTLVCTPARLAILRQACALLEKAYPGLRTVELAENAKVPVEEALWLSFEAGNAEWNFADAAPVHRMAEIFRDHYGLPGGSGRRLFFSRGGSKIRRLLNEDALFEIAKAHGFERFEARADNHAEQVRSFSEADIVIGVHGAGLGNLAFCRPGTKMLEIFPENFTKSTYLWVSRHIGLDYHWVVGGPGDYDQAFSLDETIFRQKLEALLRHEPT</sequence>
<proteinExistence type="predicted"/>
<feature type="domain" description="Glycosyltransferase 61 catalytic" evidence="4">
    <location>
        <begin position="159"/>
        <end position="337"/>
    </location>
</feature>
<name>A0ABQ6CF92_9HYPH</name>
<dbReference type="Proteomes" id="UP001156882">
    <property type="component" value="Unassembled WGS sequence"/>
</dbReference>
<evidence type="ECO:0000259" key="4">
    <source>
        <dbReference type="Pfam" id="PF04577"/>
    </source>
</evidence>
<keyword evidence="6" id="KW-1185">Reference proteome</keyword>